<dbReference type="AlphaFoldDB" id="A0AAN7B8T2"/>
<dbReference type="EMBL" id="MU858084">
    <property type="protein sequence ID" value="KAK4215078.1"/>
    <property type="molecule type" value="Genomic_DNA"/>
</dbReference>
<evidence type="ECO:0000313" key="2">
    <source>
        <dbReference type="EMBL" id="KAK4215078.1"/>
    </source>
</evidence>
<reference evidence="2" key="2">
    <citation type="submission" date="2023-05" db="EMBL/GenBank/DDBJ databases">
        <authorList>
            <consortium name="Lawrence Berkeley National Laboratory"/>
            <person name="Steindorff A."/>
            <person name="Hensen N."/>
            <person name="Bonometti L."/>
            <person name="Westerberg I."/>
            <person name="Brannstrom I.O."/>
            <person name="Guillou S."/>
            <person name="Cros-Aarteil S."/>
            <person name="Calhoun S."/>
            <person name="Haridas S."/>
            <person name="Kuo A."/>
            <person name="Mondo S."/>
            <person name="Pangilinan J."/>
            <person name="Riley R."/>
            <person name="Labutti K."/>
            <person name="Andreopoulos B."/>
            <person name="Lipzen A."/>
            <person name="Chen C."/>
            <person name="Yanf M."/>
            <person name="Daum C."/>
            <person name="Ng V."/>
            <person name="Clum A."/>
            <person name="Ohm R."/>
            <person name="Martin F."/>
            <person name="Silar P."/>
            <person name="Natvig D."/>
            <person name="Lalanne C."/>
            <person name="Gautier V."/>
            <person name="Ament-Velasquez S.L."/>
            <person name="Kruys A."/>
            <person name="Hutchinson M.I."/>
            <person name="Powell A.J."/>
            <person name="Barry K."/>
            <person name="Miller A.N."/>
            <person name="Grigoriev I.V."/>
            <person name="Debuchy R."/>
            <person name="Gladieux P."/>
            <person name="Thoren M.H."/>
            <person name="Johannesson H."/>
        </authorList>
    </citation>
    <scope>NUCLEOTIDE SEQUENCE</scope>
    <source>
        <strain evidence="2">PSN293</strain>
    </source>
</reference>
<gene>
    <name evidence="2" type="ORF">QBC37DRAFT_138106</name>
</gene>
<protein>
    <submittedName>
        <fullName evidence="2">Uncharacterized protein</fullName>
    </submittedName>
</protein>
<feature type="chain" id="PRO_5042952408" evidence="1">
    <location>
        <begin position="21"/>
        <end position="136"/>
    </location>
</feature>
<comment type="caution">
    <text evidence="2">The sequence shown here is derived from an EMBL/GenBank/DDBJ whole genome shotgun (WGS) entry which is preliminary data.</text>
</comment>
<reference evidence="2" key="1">
    <citation type="journal article" date="2023" name="Mol. Phylogenet. Evol.">
        <title>Genome-scale phylogeny and comparative genomics of the fungal order Sordariales.</title>
        <authorList>
            <person name="Hensen N."/>
            <person name="Bonometti L."/>
            <person name="Westerberg I."/>
            <person name="Brannstrom I.O."/>
            <person name="Guillou S."/>
            <person name="Cros-Aarteil S."/>
            <person name="Calhoun S."/>
            <person name="Haridas S."/>
            <person name="Kuo A."/>
            <person name="Mondo S."/>
            <person name="Pangilinan J."/>
            <person name="Riley R."/>
            <person name="LaButti K."/>
            <person name="Andreopoulos B."/>
            <person name="Lipzen A."/>
            <person name="Chen C."/>
            <person name="Yan M."/>
            <person name="Daum C."/>
            <person name="Ng V."/>
            <person name="Clum A."/>
            <person name="Steindorff A."/>
            <person name="Ohm R.A."/>
            <person name="Martin F."/>
            <person name="Silar P."/>
            <person name="Natvig D.O."/>
            <person name="Lalanne C."/>
            <person name="Gautier V."/>
            <person name="Ament-Velasquez S.L."/>
            <person name="Kruys A."/>
            <person name="Hutchinson M.I."/>
            <person name="Powell A.J."/>
            <person name="Barry K."/>
            <person name="Miller A.N."/>
            <person name="Grigoriev I.V."/>
            <person name="Debuchy R."/>
            <person name="Gladieux P."/>
            <person name="Hiltunen Thoren M."/>
            <person name="Johannesson H."/>
        </authorList>
    </citation>
    <scope>NUCLEOTIDE SEQUENCE</scope>
    <source>
        <strain evidence="2">PSN293</strain>
    </source>
</reference>
<dbReference type="Proteomes" id="UP001301769">
    <property type="component" value="Unassembled WGS sequence"/>
</dbReference>
<accession>A0AAN7B8T2</accession>
<feature type="signal peptide" evidence="1">
    <location>
        <begin position="1"/>
        <end position="20"/>
    </location>
</feature>
<evidence type="ECO:0000313" key="3">
    <source>
        <dbReference type="Proteomes" id="UP001301769"/>
    </source>
</evidence>
<organism evidence="2 3">
    <name type="scientific">Rhypophila decipiens</name>
    <dbReference type="NCBI Taxonomy" id="261697"/>
    <lineage>
        <taxon>Eukaryota</taxon>
        <taxon>Fungi</taxon>
        <taxon>Dikarya</taxon>
        <taxon>Ascomycota</taxon>
        <taxon>Pezizomycotina</taxon>
        <taxon>Sordariomycetes</taxon>
        <taxon>Sordariomycetidae</taxon>
        <taxon>Sordariales</taxon>
        <taxon>Naviculisporaceae</taxon>
        <taxon>Rhypophila</taxon>
    </lineage>
</organism>
<evidence type="ECO:0000256" key="1">
    <source>
        <dbReference type="SAM" id="SignalP"/>
    </source>
</evidence>
<keyword evidence="1" id="KW-0732">Signal</keyword>
<sequence>MKTFFASAMAIAALLPSATAAPTEGSVVERGASLEKRLTGNVLLCSSSNFNNCNLETFTLTSDWPCLALPSRFNGHLGSIGPDHGILCRIWTDSSCSEASNTVITSFPGVSNLYSDGGEDLGHSAHFIGCIECDNC</sequence>
<proteinExistence type="predicted"/>
<name>A0AAN7B8T2_9PEZI</name>
<keyword evidence="3" id="KW-1185">Reference proteome</keyword>